<accession>K1LVJ4</accession>
<dbReference type="HOGENOM" id="CLU_1812018_0_0_10"/>
<name>K1LVJ4_9FLAO</name>
<proteinExistence type="predicted"/>
<dbReference type="STRING" id="883096.HMPREF9699_02126"/>
<dbReference type="RefSeq" id="WP_002664693.1">
    <property type="nucleotide sequence ID" value="NZ_JH932296.1"/>
</dbReference>
<organism evidence="1 2">
    <name type="scientific">Bergeyella zoohelcum ATCC 43767</name>
    <dbReference type="NCBI Taxonomy" id="883096"/>
    <lineage>
        <taxon>Bacteria</taxon>
        <taxon>Pseudomonadati</taxon>
        <taxon>Bacteroidota</taxon>
        <taxon>Flavobacteriia</taxon>
        <taxon>Flavobacteriales</taxon>
        <taxon>Weeksellaceae</taxon>
        <taxon>Bergeyella</taxon>
    </lineage>
</organism>
<dbReference type="AlphaFoldDB" id="K1LVJ4"/>
<sequence>MNLELNKREYNRFINEIPSLLKSLEEKIKMREKDFKISFEWDKIDIVEKYFKDLYAMNEEDIKEFWAYISEAIRFYVGGDYKLAPKSEEAAFTPIIVNYGFKKKWKIRLSAEVWRYRLINNNLTKTLLEHIQSINEEYGIEN</sequence>
<gene>
    <name evidence="1" type="ORF">HMPREF9699_02126</name>
</gene>
<comment type="caution">
    <text evidence="1">The sequence shown here is derived from an EMBL/GenBank/DDBJ whole genome shotgun (WGS) entry which is preliminary data.</text>
</comment>
<dbReference type="Proteomes" id="UP000006085">
    <property type="component" value="Unassembled WGS sequence"/>
</dbReference>
<protein>
    <submittedName>
        <fullName evidence="1">Uncharacterized protein</fullName>
    </submittedName>
</protein>
<dbReference type="EMBL" id="AGYA01000040">
    <property type="protein sequence ID" value="EKB54083.1"/>
    <property type="molecule type" value="Genomic_DNA"/>
</dbReference>
<reference evidence="1 2" key="1">
    <citation type="submission" date="2012-07" db="EMBL/GenBank/DDBJ databases">
        <title>The Genome Sequence of Bergeyella zoohelcum ATCC 43767.</title>
        <authorList>
            <consortium name="The Broad Institute Genome Sequencing Platform"/>
            <person name="Earl A."/>
            <person name="Ward D."/>
            <person name="Feldgarden M."/>
            <person name="Gevers D."/>
            <person name="Huys G."/>
            <person name="Walker B."/>
            <person name="Young S.K."/>
            <person name="Zeng Q."/>
            <person name="Gargeya S."/>
            <person name="Fitzgerald M."/>
            <person name="Haas B."/>
            <person name="Abouelleil A."/>
            <person name="Alvarado L."/>
            <person name="Arachchi H.M."/>
            <person name="Berlin A.M."/>
            <person name="Chapman S.B."/>
            <person name="Goldberg J."/>
            <person name="Griggs A."/>
            <person name="Gujja S."/>
            <person name="Hansen M."/>
            <person name="Howarth C."/>
            <person name="Imamovic A."/>
            <person name="Larimer J."/>
            <person name="McCowen C."/>
            <person name="Montmayeur A."/>
            <person name="Murphy C."/>
            <person name="Neiman D."/>
            <person name="Pearson M."/>
            <person name="Priest M."/>
            <person name="Roberts A."/>
            <person name="Saif S."/>
            <person name="Shea T."/>
            <person name="Sisk P."/>
            <person name="Sykes S."/>
            <person name="Wortman J."/>
            <person name="Nusbaum C."/>
            <person name="Birren B."/>
        </authorList>
    </citation>
    <scope>NUCLEOTIDE SEQUENCE [LARGE SCALE GENOMIC DNA]</scope>
    <source>
        <strain evidence="1 2">ATCC 43767</strain>
    </source>
</reference>
<evidence type="ECO:0000313" key="2">
    <source>
        <dbReference type="Proteomes" id="UP000006085"/>
    </source>
</evidence>
<keyword evidence="2" id="KW-1185">Reference proteome</keyword>
<evidence type="ECO:0000313" key="1">
    <source>
        <dbReference type="EMBL" id="EKB54083.1"/>
    </source>
</evidence>
<dbReference type="OrthoDB" id="9759607at2"/>